<reference evidence="14 15" key="1">
    <citation type="submission" date="2020-08" db="EMBL/GenBank/DDBJ databases">
        <title>Plant Genome Project.</title>
        <authorList>
            <person name="Zhang R.-G."/>
        </authorList>
    </citation>
    <scope>NUCLEOTIDE SEQUENCE [LARGE SCALE GENOMIC DNA]</scope>
    <source>
        <tissue evidence="14">Rhizome</tissue>
    </source>
</reference>
<evidence type="ECO:0000256" key="2">
    <source>
        <dbReference type="ARBA" id="ARBA00022475"/>
    </source>
</evidence>
<dbReference type="PANTHER" id="PTHR45927">
    <property type="entry name" value="LYSM-DOMAIN RECEPTOR-LIKE KINASE-RELATED"/>
    <property type="match status" value="1"/>
</dbReference>
<organism evidence="14 15">
    <name type="scientific">Zingiber officinale</name>
    <name type="common">Ginger</name>
    <name type="synonym">Amomum zingiber</name>
    <dbReference type="NCBI Taxonomy" id="94328"/>
    <lineage>
        <taxon>Eukaryota</taxon>
        <taxon>Viridiplantae</taxon>
        <taxon>Streptophyta</taxon>
        <taxon>Embryophyta</taxon>
        <taxon>Tracheophyta</taxon>
        <taxon>Spermatophyta</taxon>
        <taxon>Magnoliopsida</taxon>
        <taxon>Liliopsida</taxon>
        <taxon>Zingiberales</taxon>
        <taxon>Zingiberaceae</taxon>
        <taxon>Zingiber</taxon>
    </lineage>
</organism>
<evidence type="ECO:0000256" key="5">
    <source>
        <dbReference type="ARBA" id="ARBA00022741"/>
    </source>
</evidence>
<feature type="region of interest" description="Disordered" evidence="10">
    <location>
        <begin position="305"/>
        <end position="328"/>
    </location>
</feature>
<evidence type="ECO:0000259" key="13">
    <source>
        <dbReference type="PROSITE" id="PS50011"/>
    </source>
</evidence>
<keyword evidence="4 12" id="KW-0732">Signal</keyword>
<evidence type="ECO:0000256" key="8">
    <source>
        <dbReference type="ARBA" id="ARBA00023136"/>
    </source>
</evidence>
<dbReference type="InterPro" id="IPR052611">
    <property type="entry name" value="Plant_RLK_LysM"/>
</dbReference>
<dbReference type="AlphaFoldDB" id="A0A8J5F1H7"/>
<dbReference type="FunFam" id="1.10.510.10:FF:000468">
    <property type="entry name" value="PTI1-like tyrosine-protein kinase 3"/>
    <property type="match status" value="1"/>
</dbReference>
<gene>
    <name evidence="14" type="ORF">ZIOFF_062929</name>
</gene>
<keyword evidence="5" id="KW-0547">Nucleotide-binding</keyword>
<dbReference type="EMBL" id="JACMSC010000017">
    <property type="protein sequence ID" value="KAG6479463.1"/>
    <property type="molecule type" value="Genomic_DNA"/>
</dbReference>
<evidence type="ECO:0000256" key="12">
    <source>
        <dbReference type="SAM" id="SignalP"/>
    </source>
</evidence>
<keyword evidence="7 11" id="KW-1133">Transmembrane helix</keyword>
<keyword evidence="15" id="KW-1185">Reference proteome</keyword>
<comment type="caution">
    <text evidence="14">The sequence shown here is derived from an EMBL/GenBank/DDBJ whole genome shotgun (WGS) entry which is preliminary data.</text>
</comment>
<evidence type="ECO:0000256" key="1">
    <source>
        <dbReference type="ARBA" id="ARBA00004162"/>
    </source>
</evidence>
<dbReference type="Pfam" id="PF23457">
    <property type="entry name" value="LysM2_NFP"/>
    <property type="match status" value="1"/>
</dbReference>
<dbReference type="Pfam" id="PF00069">
    <property type="entry name" value="Pkinase"/>
    <property type="match status" value="1"/>
</dbReference>
<dbReference type="PROSITE" id="PS50011">
    <property type="entry name" value="PROTEIN_KINASE_DOM"/>
    <property type="match status" value="1"/>
</dbReference>
<dbReference type="GO" id="GO:0004672">
    <property type="term" value="F:protein kinase activity"/>
    <property type="evidence" value="ECO:0007669"/>
    <property type="project" value="InterPro"/>
</dbReference>
<keyword evidence="2" id="KW-1003">Cell membrane</keyword>
<dbReference type="PANTHER" id="PTHR45927:SF15">
    <property type="entry name" value="SERINE_THREONINE RECEPTOR-LIKE KINASE NFP"/>
    <property type="match status" value="1"/>
</dbReference>
<feature type="domain" description="Protein kinase" evidence="13">
    <location>
        <begin position="315"/>
        <end position="639"/>
    </location>
</feature>
<dbReference type="GO" id="GO:0005886">
    <property type="term" value="C:plasma membrane"/>
    <property type="evidence" value="ECO:0007669"/>
    <property type="project" value="UniProtKB-SubCell"/>
</dbReference>
<dbReference type="Proteomes" id="UP000734854">
    <property type="component" value="Unassembled WGS sequence"/>
</dbReference>
<evidence type="ECO:0000256" key="3">
    <source>
        <dbReference type="ARBA" id="ARBA00022692"/>
    </source>
</evidence>
<dbReference type="SMART" id="SM00220">
    <property type="entry name" value="S_TKc"/>
    <property type="match status" value="1"/>
</dbReference>
<dbReference type="InterPro" id="IPR059143">
    <property type="entry name" value="NFP_LysM2"/>
</dbReference>
<sequence>MGSEARSAAPPISCLLLSFLLLLLLFTPSAAQPNISDGVRCRADSVYPCQAYAFYRASLAVPLSADLASVGDLFGTSRALIARATNLTVAQSVLPLRQDQPLLVPISCGCDRDRNRSYYPAAYQIVSGNTFYLVSTVEYANLTAFPAVELVNPTLVPTDLAIGDIATFPIFCQCLPNNTTAVNLTAFLGLVSYVLQPSDTYASVASNFGIDSETLTAINGPFNGTYSVVFVPLFQIPPPLIRTSVVSEAPASPPTAPTPVVERNENKGVIAGLAAALAVVGVLCALLLLLLAWCQRRWNRKGEAVGKNGRQNSLERSGKGGGEERFGSLSSADDKLIADLSEWLDKYKVFDVATLREATAGFDRSRLIQGSVYKGTIDGEVFAVKKMKWNAYDELKILQKVNHSNLVKLEGFCIDAKEGTTYLVYEYVENGSLDTWLHSPAGAGVSGDRRLDWRSRLRIALDVANGLQYIHEHTWPRVVHKDIKSSNVLLDASFHAKIANFGLARTGHNAVTTHIVGTQGYVAPEYLADGFVSIKMDVFAFGVVLLELVTGRSAFDERTGEALWSEAERLLFRPVTISKEETEALLLEWMDTALVQQSCPVDSVMSVIQVARACLNREPAKRPSMVEATYLLSKADEHFSEYSGDGLSVVSGSDVTAR</sequence>
<comment type="subcellular location">
    <subcellularLocation>
        <location evidence="1">Cell membrane</location>
        <topology evidence="1">Single-pass membrane protein</topology>
    </subcellularLocation>
</comment>
<dbReference type="InterPro" id="IPR008271">
    <property type="entry name" value="Ser/Thr_kinase_AS"/>
</dbReference>
<evidence type="ECO:0000256" key="9">
    <source>
        <dbReference type="ARBA" id="ARBA00023157"/>
    </source>
</evidence>
<dbReference type="InterPro" id="IPR056561">
    <property type="entry name" value="NFP_LYK_LysM1"/>
</dbReference>
<accession>A0A8J5F1H7</accession>
<proteinExistence type="predicted"/>
<feature type="transmembrane region" description="Helical" evidence="11">
    <location>
        <begin position="269"/>
        <end position="293"/>
    </location>
</feature>
<evidence type="ECO:0000256" key="7">
    <source>
        <dbReference type="ARBA" id="ARBA00022989"/>
    </source>
</evidence>
<dbReference type="Pfam" id="PF23446">
    <property type="entry name" value="LysM1_NFP_LYK"/>
    <property type="match status" value="1"/>
</dbReference>
<dbReference type="OrthoDB" id="4062651at2759"/>
<keyword evidence="9" id="KW-1015">Disulfide bond</keyword>
<evidence type="ECO:0000256" key="11">
    <source>
        <dbReference type="SAM" id="Phobius"/>
    </source>
</evidence>
<evidence type="ECO:0000313" key="15">
    <source>
        <dbReference type="Proteomes" id="UP000734854"/>
    </source>
</evidence>
<keyword evidence="6" id="KW-0067">ATP-binding</keyword>
<feature type="signal peptide" evidence="12">
    <location>
        <begin position="1"/>
        <end position="31"/>
    </location>
</feature>
<name>A0A8J5F1H7_ZINOF</name>
<dbReference type="InterPro" id="IPR000719">
    <property type="entry name" value="Prot_kinase_dom"/>
</dbReference>
<keyword evidence="3 11" id="KW-0812">Transmembrane</keyword>
<evidence type="ECO:0000256" key="4">
    <source>
        <dbReference type="ARBA" id="ARBA00022729"/>
    </source>
</evidence>
<evidence type="ECO:0000256" key="10">
    <source>
        <dbReference type="SAM" id="MobiDB-lite"/>
    </source>
</evidence>
<protein>
    <recommendedName>
        <fullName evidence="13">Protein kinase domain-containing protein</fullName>
    </recommendedName>
</protein>
<dbReference type="GO" id="GO:0005524">
    <property type="term" value="F:ATP binding"/>
    <property type="evidence" value="ECO:0007669"/>
    <property type="project" value="UniProtKB-KW"/>
</dbReference>
<evidence type="ECO:0000256" key="6">
    <source>
        <dbReference type="ARBA" id="ARBA00022840"/>
    </source>
</evidence>
<dbReference type="PROSITE" id="PS00108">
    <property type="entry name" value="PROTEIN_KINASE_ST"/>
    <property type="match status" value="1"/>
</dbReference>
<evidence type="ECO:0000313" key="14">
    <source>
        <dbReference type="EMBL" id="KAG6479463.1"/>
    </source>
</evidence>
<keyword evidence="8 11" id="KW-0472">Membrane</keyword>
<feature type="compositionally biased region" description="Basic and acidic residues" evidence="10">
    <location>
        <begin position="316"/>
        <end position="328"/>
    </location>
</feature>
<feature type="chain" id="PRO_5035223536" description="Protein kinase domain-containing protein" evidence="12">
    <location>
        <begin position="32"/>
        <end position="658"/>
    </location>
</feature>